<keyword evidence="1" id="KW-0813">Transport</keyword>
<dbReference type="AlphaFoldDB" id="A0A1H4N4F0"/>
<gene>
    <name evidence="9" type="ORF">SAMN05443244_2129</name>
</gene>
<feature type="signal peptide" evidence="7">
    <location>
        <begin position="1"/>
        <end position="24"/>
    </location>
</feature>
<dbReference type="InterPro" id="IPR036909">
    <property type="entry name" value="Cyt_c-like_dom_sf"/>
</dbReference>
<reference evidence="9 10" key="1">
    <citation type="submission" date="2016-10" db="EMBL/GenBank/DDBJ databases">
        <authorList>
            <person name="de Groot N.N."/>
        </authorList>
    </citation>
    <scope>NUCLEOTIDE SEQUENCE [LARGE SCALE GENOMIC DNA]</scope>
    <source>
        <strain evidence="9 10">AB35.6</strain>
    </source>
</reference>
<evidence type="ECO:0000256" key="7">
    <source>
        <dbReference type="SAM" id="SignalP"/>
    </source>
</evidence>
<dbReference type="Pfam" id="PF13442">
    <property type="entry name" value="Cytochrome_CBB3"/>
    <property type="match status" value="1"/>
</dbReference>
<keyword evidence="7" id="KW-0732">Signal</keyword>
<dbReference type="RefSeq" id="WP_212733177.1">
    <property type="nucleotide sequence ID" value="NZ_FNSD01000001.1"/>
</dbReference>
<keyword evidence="3 6" id="KW-0479">Metal-binding</keyword>
<accession>A0A1H4N4F0</accession>
<dbReference type="PROSITE" id="PS51007">
    <property type="entry name" value="CYTC"/>
    <property type="match status" value="2"/>
</dbReference>
<dbReference type="GO" id="GO:0020037">
    <property type="term" value="F:heme binding"/>
    <property type="evidence" value="ECO:0007669"/>
    <property type="project" value="InterPro"/>
</dbReference>
<protein>
    <submittedName>
        <fullName evidence="9">Cytochrome c oxidase cbb3-type subunit 3</fullName>
    </submittedName>
</protein>
<feature type="domain" description="Cytochrome c" evidence="8">
    <location>
        <begin position="139"/>
        <end position="260"/>
    </location>
</feature>
<evidence type="ECO:0000256" key="6">
    <source>
        <dbReference type="PROSITE-ProRule" id="PRU00433"/>
    </source>
</evidence>
<evidence type="ECO:0000313" key="9">
    <source>
        <dbReference type="EMBL" id="SEB89894.1"/>
    </source>
</evidence>
<dbReference type="Proteomes" id="UP000182409">
    <property type="component" value="Unassembled WGS sequence"/>
</dbReference>
<organism evidence="9 10">
    <name type="scientific">Terriglobus roseus</name>
    <dbReference type="NCBI Taxonomy" id="392734"/>
    <lineage>
        <taxon>Bacteria</taxon>
        <taxon>Pseudomonadati</taxon>
        <taxon>Acidobacteriota</taxon>
        <taxon>Terriglobia</taxon>
        <taxon>Terriglobales</taxon>
        <taxon>Acidobacteriaceae</taxon>
        <taxon>Terriglobus</taxon>
    </lineage>
</organism>
<keyword evidence="5 6" id="KW-0408">Iron</keyword>
<dbReference type="EMBL" id="FNSD01000001">
    <property type="protein sequence ID" value="SEB89894.1"/>
    <property type="molecule type" value="Genomic_DNA"/>
</dbReference>
<dbReference type="GO" id="GO:0009055">
    <property type="term" value="F:electron transfer activity"/>
    <property type="evidence" value="ECO:0007669"/>
    <property type="project" value="InterPro"/>
</dbReference>
<evidence type="ECO:0000256" key="4">
    <source>
        <dbReference type="ARBA" id="ARBA00022982"/>
    </source>
</evidence>
<dbReference type="InterPro" id="IPR009056">
    <property type="entry name" value="Cyt_c-like_dom"/>
</dbReference>
<keyword evidence="2 6" id="KW-0349">Heme</keyword>
<name>A0A1H4N4F0_9BACT</name>
<dbReference type="Gene3D" id="1.10.760.10">
    <property type="entry name" value="Cytochrome c-like domain"/>
    <property type="match status" value="2"/>
</dbReference>
<feature type="domain" description="Cytochrome c" evidence="8">
    <location>
        <begin position="38"/>
        <end position="117"/>
    </location>
</feature>
<evidence type="ECO:0000256" key="5">
    <source>
        <dbReference type="ARBA" id="ARBA00023004"/>
    </source>
</evidence>
<dbReference type="InterPro" id="IPR051811">
    <property type="entry name" value="Cytochrome_c550/c551-like"/>
</dbReference>
<feature type="chain" id="PRO_5010172658" evidence="7">
    <location>
        <begin position="25"/>
        <end position="260"/>
    </location>
</feature>
<proteinExistence type="predicted"/>
<dbReference type="GO" id="GO:0046872">
    <property type="term" value="F:metal ion binding"/>
    <property type="evidence" value="ECO:0007669"/>
    <property type="project" value="UniProtKB-KW"/>
</dbReference>
<dbReference type="Pfam" id="PF00034">
    <property type="entry name" value="Cytochrom_C"/>
    <property type="match status" value="1"/>
</dbReference>
<keyword evidence="4" id="KW-0249">Electron transport</keyword>
<evidence type="ECO:0000256" key="1">
    <source>
        <dbReference type="ARBA" id="ARBA00022448"/>
    </source>
</evidence>
<evidence type="ECO:0000256" key="3">
    <source>
        <dbReference type="ARBA" id="ARBA00022723"/>
    </source>
</evidence>
<dbReference type="SUPFAM" id="SSF46626">
    <property type="entry name" value="Cytochrome c"/>
    <property type="match status" value="2"/>
</dbReference>
<evidence type="ECO:0000259" key="8">
    <source>
        <dbReference type="PROSITE" id="PS51007"/>
    </source>
</evidence>
<evidence type="ECO:0000313" key="10">
    <source>
        <dbReference type="Proteomes" id="UP000182409"/>
    </source>
</evidence>
<sequence>MILLAPKLLWVGLVATCLPVAMLAQESARATPAALQKENVVRGQAVFVQNCAACHGTGANGGVGPNLLTSVVVRHDTAGEEIGKVVHEGRMDKGMPAFPKITDAQVSDIAAFLHAKILLASRGSALSGATMNASGLMGGNAAAGKQFFGAKCAACHSATGDLSGVAKKHDPAELQTAMLMPKAGPLTGSVTAEGKTFNGTFVHRDEFTVTLRTADGTPHTWMTHRVTIKADDPLKGHRDLLPTYTDKDMHDVFAYLETLR</sequence>
<evidence type="ECO:0000256" key="2">
    <source>
        <dbReference type="ARBA" id="ARBA00022617"/>
    </source>
</evidence>
<dbReference type="PANTHER" id="PTHR37823">
    <property type="entry name" value="CYTOCHROME C-553-LIKE"/>
    <property type="match status" value="1"/>
</dbReference>